<dbReference type="EMBL" id="JAOB01000069">
    <property type="protein sequence ID" value="EUA23640.1"/>
    <property type="molecule type" value="Genomic_DNA"/>
</dbReference>
<dbReference type="InterPro" id="IPR029063">
    <property type="entry name" value="SAM-dependent_MTases_sf"/>
</dbReference>
<dbReference type="AlphaFoldDB" id="X7ZYC8"/>
<dbReference type="PATRIC" id="fig|1299334.3.peg.7746"/>
<gene>
    <name evidence="1" type="primary">noc6</name>
    <name evidence="1" type="ORF">I553_5807</name>
</gene>
<accession>X7ZYC8</accession>
<organism evidence="1">
    <name type="scientific">Mycobacterium xenopi 4042</name>
    <dbReference type="NCBI Taxonomy" id="1299334"/>
    <lineage>
        <taxon>Bacteria</taxon>
        <taxon>Bacillati</taxon>
        <taxon>Actinomycetota</taxon>
        <taxon>Actinomycetes</taxon>
        <taxon>Mycobacteriales</taxon>
        <taxon>Mycobacteriaceae</taxon>
        <taxon>Mycobacterium</taxon>
    </lineage>
</organism>
<reference evidence="1" key="1">
    <citation type="submission" date="2014-01" db="EMBL/GenBank/DDBJ databases">
        <authorList>
            <person name="Brown-Elliot B."/>
            <person name="Wallace R."/>
            <person name="Lenaerts A."/>
            <person name="Ordway D."/>
            <person name="DeGroote M.A."/>
            <person name="Parker T."/>
            <person name="Sizemore C."/>
            <person name="Tallon L.J."/>
            <person name="Sadzewicz L.K."/>
            <person name="Sengamalay N."/>
            <person name="Fraser C.M."/>
            <person name="Hine E."/>
            <person name="Shefchek K.A."/>
            <person name="Das S.P."/>
            <person name="Tettelin H."/>
        </authorList>
    </citation>
    <scope>NUCLEOTIDE SEQUENCE [LARGE SCALE GENOMIC DNA]</scope>
    <source>
        <strain evidence="1">4042</strain>
    </source>
</reference>
<sequence length="61" mass="6291">MSAADRAERGPYVGCIAGALSRQEYLDGLTAAGFTDVSITFTHQVADGIHAATVRAIKPAA</sequence>
<protein>
    <submittedName>
        <fullName evidence="1">Noc6 domain protein</fullName>
    </submittedName>
</protein>
<name>X7ZYC8_MYCXE</name>
<comment type="caution">
    <text evidence="1">The sequence shown here is derived from an EMBL/GenBank/DDBJ whole genome shotgun (WGS) entry which is preliminary data.</text>
</comment>
<dbReference type="Gene3D" id="3.40.50.150">
    <property type="entry name" value="Vaccinia Virus protein VP39"/>
    <property type="match status" value="1"/>
</dbReference>
<proteinExistence type="predicted"/>
<evidence type="ECO:0000313" key="1">
    <source>
        <dbReference type="EMBL" id="EUA23640.1"/>
    </source>
</evidence>